<evidence type="ECO:0000313" key="1">
    <source>
        <dbReference type="EMBL" id="KAB8212892.1"/>
    </source>
</evidence>
<accession>A0A5N6E5P7</accession>
<dbReference type="EMBL" id="ML733805">
    <property type="protein sequence ID" value="KAB8212892.1"/>
    <property type="molecule type" value="Genomic_DNA"/>
</dbReference>
<evidence type="ECO:0000313" key="2">
    <source>
        <dbReference type="Proteomes" id="UP000326799"/>
    </source>
</evidence>
<dbReference type="Proteomes" id="UP000326799">
    <property type="component" value="Unassembled WGS sequence"/>
</dbReference>
<reference evidence="1 2" key="1">
    <citation type="submission" date="2019-04" db="EMBL/GenBank/DDBJ databases">
        <title>Fungal friends and foes A comparative genomics study of 23 Aspergillus species from section Flavi.</title>
        <authorList>
            <consortium name="DOE Joint Genome Institute"/>
            <person name="Kjaerbolling I."/>
            <person name="Vesth T.C."/>
            <person name="Frisvad J.C."/>
            <person name="Nybo J.L."/>
            <person name="Theobald S."/>
            <person name="Kildgaard S."/>
            <person name="Petersen T.I."/>
            <person name="Kuo A."/>
            <person name="Sato A."/>
            <person name="Lyhne E.K."/>
            <person name="Kogle M.E."/>
            <person name="Wiebenga A."/>
            <person name="Kun R.S."/>
            <person name="Lubbers R.J."/>
            <person name="Makela M.R."/>
            <person name="Barry K."/>
            <person name="Chovatia M."/>
            <person name="Clum A."/>
            <person name="Daum C."/>
            <person name="Haridas S."/>
            <person name="He G."/>
            <person name="LaButti K."/>
            <person name="Lipzen A."/>
            <person name="Mondo S."/>
            <person name="Pangilinan J."/>
            <person name="Riley R."/>
            <person name="Salamov A."/>
            <person name="Simmons B.A."/>
            <person name="Magnuson J.K."/>
            <person name="Henrissat B."/>
            <person name="Mortensen U.H."/>
            <person name="Larsen T.O."/>
            <person name="De vries R.P."/>
            <person name="Grigoriev I.V."/>
            <person name="Machida M."/>
            <person name="Baker S.E."/>
            <person name="Andersen M.R."/>
        </authorList>
    </citation>
    <scope>NUCLEOTIDE SEQUENCE [LARGE SCALE GENOMIC DNA]</scope>
    <source>
        <strain evidence="1 2">CBS 126849</strain>
    </source>
</reference>
<proteinExistence type="predicted"/>
<name>A0A5N6E5P7_9EURO</name>
<protein>
    <submittedName>
        <fullName evidence="1">Uncharacterized protein</fullName>
    </submittedName>
</protein>
<organism evidence="1 2">
    <name type="scientific">Aspergillus novoparasiticus</name>
    <dbReference type="NCBI Taxonomy" id="986946"/>
    <lineage>
        <taxon>Eukaryota</taxon>
        <taxon>Fungi</taxon>
        <taxon>Dikarya</taxon>
        <taxon>Ascomycota</taxon>
        <taxon>Pezizomycotina</taxon>
        <taxon>Eurotiomycetes</taxon>
        <taxon>Eurotiomycetidae</taxon>
        <taxon>Eurotiales</taxon>
        <taxon>Aspergillaceae</taxon>
        <taxon>Aspergillus</taxon>
        <taxon>Aspergillus subgen. Circumdati</taxon>
    </lineage>
</organism>
<dbReference type="AlphaFoldDB" id="A0A5N6E5P7"/>
<sequence length="58" mass="6317">MAPNPKIPATIPLVLLLTCKFQIMNIGRIPYIQSASTLNADAVYEKSSQTEESTHPAC</sequence>
<gene>
    <name evidence="1" type="ORF">BDV33DRAFT_185945</name>
</gene>
<keyword evidence="2" id="KW-1185">Reference proteome</keyword>